<keyword evidence="1" id="KW-0547">Nucleotide-binding</keyword>
<dbReference type="Gene3D" id="2.40.100.10">
    <property type="entry name" value="Cyclophilin-like"/>
    <property type="match status" value="1"/>
</dbReference>
<dbReference type="NCBIfam" id="TIGR00724">
    <property type="entry name" value="urea_amlyse_rel"/>
    <property type="match status" value="1"/>
</dbReference>
<evidence type="ECO:0000313" key="6">
    <source>
        <dbReference type="Proteomes" id="UP000183180"/>
    </source>
</evidence>
<dbReference type="AlphaFoldDB" id="A0A1H2JQL8"/>
<dbReference type="EMBL" id="FNLM01000034">
    <property type="protein sequence ID" value="SDU58448.1"/>
    <property type="molecule type" value="Genomic_DNA"/>
</dbReference>
<protein>
    <submittedName>
        <fullName evidence="5">Biotin-dependent carboxylase uncharacterized domain-containing protein</fullName>
    </submittedName>
</protein>
<dbReference type="SUPFAM" id="SSF50891">
    <property type="entry name" value="Cyclophilin-like"/>
    <property type="match status" value="1"/>
</dbReference>
<dbReference type="InterPro" id="IPR003778">
    <property type="entry name" value="CT_A_B"/>
</dbReference>
<dbReference type="RefSeq" id="WP_074850860.1">
    <property type="nucleotide sequence ID" value="NZ_FNLM01000034.1"/>
</dbReference>
<dbReference type="STRING" id="158898.SAMN04488548_1342373"/>
<evidence type="ECO:0000259" key="4">
    <source>
        <dbReference type="SMART" id="SM00797"/>
    </source>
</evidence>
<feature type="domain" description="Carboxyltransferase" evidence="4">
    <location>
        <begin position="25"/>
        <end position="290"/>
    </location>
</feature>
<dbReference type="Proteomes" id="UP000183180">
    <property type="component" value="Unassembled WGS sequence"/>
</dbReference>
<evidence type="ECO:0000256" key="1">
    <source>
        <dbReference type="ARBA" id="ARBA00022741"/>
    </source>
</evidence>
<keyword evidence="3" id="KW-0067">ATP-binding</keyword>
<dbReference type="SMART" id="SM00797">
    <property type="entry name" value="AHS2"/>
    <property type="match status" value="1"/>
</dbReference>
<dbReference type="OrthoDB" id="9768696at2"/>
<reference evidence="5 6" key="1">
    <citation type="submission" date="2016-10" db="EMBL/GenBank/DDBJ databases">
        <authorList>
            <person name="de Groot N.N."/>
        </authorList>
    </citation>
    <scope>NUCLEOTIDE SEQUENCE [LARGE SCALE GENOMIC DNA]</scope>
    <source>
        <strain evidence="5 6">DSM 44215</strain>
    </source>
</reference>
<accession>A0A1H2JQL8</accession>
<dbReference type="InterPro" id="IPR052708">
    <property type="entry name" value="PxpC"/>
</dbReference>
<dbReference type="PANTHER" id="PTHR43309:SF3">
    <property type="entry name" value="5-OXOPROLINASE SUBUNIT C"/>
    <property type="match status" value="1"/>
</dbReference>
<evidence type="ECO:0000256" key="2">
    <source>
        <dbReference type="ARBA" id="ARBA00022801"/>
    </source>
</evidence>
<proteinExistence type="predicted"/>
<dbReference type="GO" id="GO:0005524">
    <property type="term" value="F:ATP binding"/>
    <property type="evidence" value="ECO:0007669"/>
    <property type="project" value="UniProtKB-KW"/>
</dbReference>
<gene>
    <name evidence="5" type="ORF">SAMN04488548_1342373</name>
</gene>
<evidence type="ECO:0000313" key="5">
    <source>
        <dbReference type="EMBL" id="SDU58448.1"/>
    </source>
</evidence>
<name>A0A1H2JQL8_9ACTN</name>
<dbReference type="Pfam" id="PF02626">
    <property type="entry name" value="CT_A_B"/>
    <property type="match status" value="1"/>
</dbReference>
<organism evidence="5 6">
    <name type="scientific">Gordonia westfalica</name>
    <dbReference type="NCBI Taxonomy" id="158898"/>
    <lineage>
        <taxon>Bacteria</taxon>
        <taxon>Bacillati</taxon>
        <taxon>Actinomycetota</taxon>
        <taxon>Actinomycetes</taxon>
        <taxon>Mycobacteriales</taxon>
        <taxon>Gordoniaceae</taxon>
        <taxon>Gordonia</taxon>
    </lineage>
</organism>
<dbReference type="InterPro" id="IPR029000">
    <property type="entry name" value="Cyclophilin-like_dom_sf"/>
</dbReference>
<keyword evidence="2" id="KW-0378">Hydrolase</keyword>
<dbReference type="GO" id="GO:0016787">
    <property type="term" value="F:hydrolase activity"/>
    <property type="evidence" value="ECO:0007669"/>
    <property type="project" value="UniProtKB-KW"/>
</dbReference>
<dbReference type="PANTHER" id="PTHR43309">
    <property type="entry name" value="5-OXOPROLINASE SUBUNIT C"/>
    <property type="match status" value="1"/>
</dbReference>
<sequence length="290" mass="30183">MTTLTVLATGPLATFQDRGRHGYAHLGVPTSGGADRGSLMLANRLVGNDESAATIEVTLGGLRVRADGDVLAVVTGADTAVRHNGVPVGLAAAVVLHEGDELAVDPPSWGLRNYLAVRGGFDVEPVLGSRSTDTLSGLGPPALTANLRVRVGHAAGEWPSAESAPPNTEHPRIVVLEAHQGPRADLLTAPRALYSGTWLVSADSNRVGVRIDRAEGSSYPLLTHRDDAGEMRSEGVAHGSVQVPPSGRPVLFLADHPVTGGYPVAAVLTDAAIDLAAQLVPGTEIRFRRR</sequence>
<evidence type="ECO:0000256" key="3">
    <source>
        <dbReference type="ARBA" id="ARBA00022840"/>
    </source>
</evidence>